<dbReference type="PANTHER" id="PTHR11695">
    <property type="entry name" value="ALCOHOL DEHYDROGENASE RELATED"/>
    <property type="match status" value="1"/>
</dbReference>
<dbReference type="SUPFAM" id="SSF50129">
    <property type="entry name" value="GroES-like"/>
    <property type="match status" value="1"/>
</dbReference>
<dbReference type="EMBL" id="LT670817">
    <property type="protein sequence ID" value="SHH97918.1"/>
    <property type="molecule type" value="Genomic_DNA"/>
</dbReference>
<dbReference type="InterPro" id="IPR013154">
    <property type="entry name" value="ADH-like_N"/>
</dbReference>
<dbReference type="InterPro" id="IPR020843">
    <property type="entry name" value="ER"/>
</dbReference>
<dbReference type="PROSITE" id="PS01162">
    <property type="entry name" value="QOR_ZETA_CRYSTAL"/>
    <property type="match status" value="1"/>
</dbReference>
<name>A0A1M5XEE6_9BRAD</name>
<dbReference type="PANTHER" id="PTHR11695:SF294">
    <property type="entry name" value="RETICULON-4-INTERACTING PROTEIN 1, MITOCHONDRIAL"/>
    <property type="match status" value="1"/>
</dbReference>
<reference evidence="3 4" key="1">
    <citation type="submission" date="2016-11" db="EMBL/GenBank/DDBJ databases">
        <authorList>
            <person name="Jaros S."/>
            <person name="Januszkiewicz K."/>
            <person name="Wedrychowicz H."/>
        </authorList>
    </citation>
    <scope>NUCLEOTIDE SEQUENCE [LARGE SCALE GENOMIC DNA]</scope>
    <source>
        <strain evidence="3 4">GAS138</strain>
    </source>
</reference>
<dbReference type="Proteomes" id="UP000189796">
    <property type="component" value="Chromosome I"/>
</dbReference>
<dbReference type="InterPro" id="IPR036291">
    <property type="entry name" value="NAD(P)-bd_dom_sf"/>
</dbReference>
<protein>
    <submittedName>
        <fullName evidence="3">NADPH:quinone reductase</fullName>
    </submittedName>
</protein>
<proteinExistence type="predicted"/>
<keyword evidence="1" id="KW-0560">Oxidoreductase</keyword>
<dbReference type="RefSeq" id="WP_079605499.1">
    <property type="nucleotide sequence ID" value="NZ_LT670817.1"/>
</dbReference>
<sequence length="311" mass="33372">MPAIMAVRIHKFGGIETLEVEDVEPSMPDATEILVKVRAASVNPVDFKIRSGKYPAVNEDRLPYILGRDVSGIVEKCGAGAEKFEIGDEVFGIVGIHGGGYAQKVVMAQNAVAAKPANLDHVHAAAVPLAGQTAWQGLFRYGEVKSGQRILIHGGSGGVGHFAVQFAKARGAHVTTTVSTDNVEFARSLGADVVINYKKEPFEQAAREMDMVFDLIDGETRQRSWGVLKKGGILVTTLSEPSQQIARQHGVRATRYTVQADGEELKEIALLLEAGKVKPDVSQTFPLERAADALAAVERGHSRGKVVLVVD</sequence>
<gene>
    <name evidence="3" type="ORF">SAMN05443248_7257</name>
</gene>
<dbReference type="Pfam" id="PF08240">
    <property type="entry name" value="ADH_N"/>
    <property type="match status" value="1"/>
</dbReference>
<dbReference type="Gene3D" id="3.90.180.10">
    <property type="entry name" value="Medium-chain alcohol dehydrogenases, catalytic domain"/>
    <property type="match status" value="1"/>
</dbReference>
<dbReference type="SUPFAM" id="SSF51735">
    <property type="entry name" value="NAD(P)-binding Rossmann-fold domains"/>
    <property type="match status" value="1"/>
</dbReference>
<dbReference type="Pfam" id="PF13602">
    <property type="entry name" value="ADH_zinc_N_2"/>
    <property type="match status" value="1"/>
</dbReference>
<dbReference type="AlphaFoldDB" id="A0A1M5XEE6"/>
<dbReference type="GO" id="GO:0008270">
    <property type="term" value="F:zinc ion binding"/>
    <property type="evidence" value="ECO:0007669"/>
    <property type="project" value="InterPro"/>
</dbReference>
<evidence type="ECO:0000259" key="2">
    <source>
        <dbReference type="SMART" id="SM00829"/>
    </source>
</evidence>
<dbReference type="InterPro" id="IPR011032">
    <property type="entry name" value="GroES-like_sf"/>
</dbReference>
<organism evidence="3 4">
    <name type="scientific">Bradyrhizobium erythrophlei</name>
    <dbReference type="NCBI Taxonomy" id="1437360"/>
    <lineage>
        <taxon>Bacteria</taxon>
        <taxon>Pseudomonadati</taxon>
        <taxon>Pseudomonadota</taxon>
        <taxon>Alphaproteobacteria</taxon>
        <taxon>Hyphomicrobiales</taxon>
        <taxon>Nitrobacteraceae</taxon>
        <taxon>Bradyrhizobium</taxon>
    </lineage>
</organism>
<evidence type="ECO:0000256" key="1">
    <source>
        <dbReference type="ARBA" id="ARBA00023002"/>
    </source>
</evidence>
<dbReference type="GO" id="GO:0016491">
    <property type="term" value="F:oxidoreductase activity"/>
    <property type="evidence" value="ECO:0007669"/>
    <property type="project" value="UniProtKB-KW"/>
</dbReference>
<evidence type="ECO:0000313" key="4">
    <source>
        <dbReference type="Proteomes" id="UP000189796"/>
    </source>
</evidence>
<dbReference type="OrthoDB" id="9785812at2"/>
<dbReference type="InterPro" id="IPR050700">
    <property type="entry name" value="YIM1/Zinc_Alcohol_DH_Fams"/>
</dbReference>
<evidence type="ECO:0000313" key="3">
    <source>
        <dbReference type="EMBL" id="SHH97918.1"/>
    </source>
</evidence>
<dbReference type="Gene3D" id="3.40.50.720">
    <property type="entry name" value="NAD(P)-binding Rossmann-like Domain"/>
    <property type="match status" value="1"/>
</dbReference>
<feature type="domain" description="Enoyl reductase (ER)" evidence="2">
    <location>
        <begin position="13"/>
        <end position="308"/>
    </location>
</feature>
<dbReference type="CDD" id="cd05289">
    <property type="entry name" value="MDR_like_2"/>
    <property type="match status" value="1"/>
</dbReference>
<dbReference type="SMART" id="SM00829">
    <property type="entry name" value="PKS_ER"/>
    <property type="match status" value="1"/>
</dbReference>
<dbReference type="InterPro" id="IPR002364">
    <property type="entry name" value="Quin_OxRdtase/zeta-crystal_CS"/>
</dbReference>
<accession>A0A1M5XEE6</accession>